<feature type="transmembrane region" description="Helical" evidence="1">
    <location>
        <begin position="34"/>
        <end position="52"/>
    </location>
</feature>
<dbReference type="RefSeq" id="WP_143341447.1">
    <property type="nucleotide sequence ID" value="NZ_FUKJ01000045.1"/>
</dbReference>
<gene>
    <name evidence="3" type="ORF">CRENPOLYSF2_1390005</name>
</gene>
<keyword evidence="1" id="KW-0472">Membrane</keyword>
<organism evidence="3 4">
    <name type="scientific">Crenothrix polyspora</name>
    <dbReference type="NCBI Taxonomy" id="360316"/>
    <lineage>
        <taxon>Bacteria</taxon>
        <taxon>Pseudomonadati</taxon>
        <taxon>Pseudomonadota</taxon>
        <taxon>Gammaproteobacteria</taxon>
        <taxon>Methylococcales</taxon>
        <taxon>Crenotrichaceae</taxon>
        <taxon>Crenothrix</taxon>
    </lineage>
</organism>
<name>A0A1R4H0Z1_9GAMM</name>
<evidence type="ECO:0000313" key="3">
    <source>
        <dbReference type="EMBL" id="SJM89891.1"/>
    </source>
</evidence>
<dbReference type="PANTHER" id="PTHR35812">
    <property type="entry name" value="LIPOPROTEIN"/>
    <property type="match status" value="1"/>
</dbReference>
<keyword evidence="4" id="KW-1185">Reference proteome</keyword>
<keyword evidence="1" id="KW-1133">Transmembrane helix</keyword>
<dbReference type="Proteomes" id="UP000195442">
    <property type="component" value="Unassembled WGS sequence"/>
</dbReference>
<dbReference type="AlphaFoldDB" id="A0A1R4H0Z1"/>
<reference evidence="4" key="1">
    <citation type="submission" date="2017-02" db="EMBL/GenBank/DDBJ databases">
        <authorList>
            <person name="Daims H."/>
        </authorList>
    </citation>
    <scope>NUCLEOTIDE SEQUENCE [LARGE SCALE GENOMIC DNA]</scope>
</reference>
<protein>
    <recommendedName>
        <fullName evidence="2">Lcl C-terminal domain-containing protein</fullName>
    </recommendedName>
</protein>
<accession>A0A1R4H0Z1</accession>
<dbReference type="EMBL" id="FUKJ01000045">
    <property type="protein sequence ID" value="SJM89891.1"/>
    <property type="molecule type" value="Genomic_DNA"/>
</dbReference>
<dbReference type="InterPro" id="IPR011460">
    <property type="entry name" value="Lcl_C"/>
</dbReference>
<proteinExistence type="predicted"/>
<evidence type="ECO:0000256" key="1">
    <source>
        <dbReference type="SAM" id="Phobius"/>
    </source>
</evidence>
<dbReference type="OrthoDB" id="9793251at2"/>
<dbReference type="PANTHER" id="PTHR35812:SF1">
    <property type="entry name" value="LIPOPROTEIN"/>
    <property type="match status" value="1"/>
</dbReference>
<dbReference type="Pfam" id="PF07603">
    <property type="entry name" value="Lcl_C"/>
    <property type="match status" value="1"/>
</dbReference>
<feature type="domain" description="Lcl C-terminal" evidence="2">
    <location>
        <begin position="164"/>
        <end position="305"/>
    </location>
</feature>
<keyword evidence="1" id="KW-0812">Transmembrane</keyword>
<sequence length="308" mass="34351">MSAFILTVLKLLGSIVSGGLLFQAFVSSHHSKPVTKIAGVVVSLITLLMFVVDLKDIFPDDEADKTEQIYWESVEKHPNAASYRAYLNQYPDGKFVTLARTQIAGYAKAMPIAEVKQTASLPEKTKTPIVVENEGQGAHSLNAAQPSTSSDNWQMIAHYQIKDGLVKDTKTGLMWMRCSLGQYWQGSDCLGNAANYTWDQAMNSPKQVDYAGYNDWRVPTREELKTLVYCSSGKTQSVSDEGLSACAGDYASPTIVKAVFPETPAWFWSSSPYANSSSYAWYVFFGYGYDDWSYKYNDYQVRLVRNGQ</sequence>
<evidence type="ECO:0000313" key="4">
    <source>
        <dbReference type="Proteomes" id="UP000195442"/>
    </source>
</evidence>
<evidence type="ECO:0000259" key="2">
    <source>
        <dbReference type="Pfam" id="PF07603"/>
    </source>
</evidence>